<keyword evidence="3" id="KW-1283">Bacterial microcompartment</keyword>
<dbReference type="Proteomes" id="UP000184245">
    <property type="component" value="Unassembled WGS sequence"/>
</dbReference>
<reference evidence="4 5" key="1">
    <citation type="submission" date="2016-11" db="EMBL/GenBank/DDBJ databases">
        <authorList>
            <person name="Jaros S."/>
            <person name="Januszkiewicz K."/>
            <person name="Wedrychowicz H."/>
        </authorList>
    </citation>
    <scope>NUCLEOTIDE SEQUENCE [LARGE SCALE GENOMIC DNA]</scope>
    <source>
        <strain evidence="4 5">DSM 17459</strain>
    </source>
</reference>
<dbReference type="OrthoDB" id="196195at2"/>
<dbReference type="PANTHER" id="PTHR36539">
    <property type="entry name" value="ETHANOLAMINE UTILIZATION PROTEIN EUTN"/>
    <property type="match status" value="1"/>
</dbReference>
<dbReference type="Gene3D" id="2.40.50.220">
    <property type="entry name" value="EutN/Ccml"/>
    <property type="match status" value="1"/>
</dbReference>
<evidence type="ECO:0000313" key="4">
    <source>
        <dbReference type="EMBL" id="SHE67065.1"/>
    </source>
</evidence>
<accession>A0A1M4VDQ2</accession>
<evidence type="ECO:0000256" key="1">
    <source>
        <dbReference type="ARBA" id="ARBA00023587"/>
    </source>
</evidence>
<proteinExistence type="predicted"/>
<dbReference type="STRING" id="1122155.SAMN02745158_01177"/>
<sequence>MEIGKVIGNVWATKKDEGISGQKLLVVNIMKNRQQKKDSLLVAADITGAGIGDLVLVSKGNSARQAVGDARIPVDAAIIGIIDSLELQESDSKEDGGT</sequence>
<dbReference type="InterPro" id="IPR036677">
    <property type="entry name" value="EutN_CcmL_sf"/>
</dbReference>
<evidence type="ECO:0000256" key="2">
    <source>
        <dbReference type="ARBA" id="ARBA00023669"/>
    </source>
</evidence>
<evidence type="ECO:0000313" key="5">
    <source>
        <dbReference type="Proteomes" id="UP000184245"/>
    </source>
</evidence>
<dbReference type="PANTHER" id="PTHR36539:SF2">
    <property type="entry name" value="ETHANOLAMINE UTILIZATION PROTEIN"/>
    <property type="match status" value="1"/>
</dbReference>
<name>A0A1M4VDQ2_9CLOT</name>
<comment type="subcellular location">
    <subcellularLocation>
        <location evidence="1">Carboxysome</location>
    </subcellularLocation>
</comment>
<dbReference type="InterPro" id="IPR004992">
    <property type="entry name" value="EutN_CcmL"/>
</dbReference>
<dbReference type="PROSITE" id="PS51932">
    <property type="entry name" value="BMV"/>
    <property type="match status" value="1"/>
</dbReference>
<dbReference type="EMBL" id="FQVI01000004">
    <property type="protein sequence ID" value="SHE67065.1"/>
    <property type="molecule type" value="Genomic_DNA"/>
</dbReference>
<dbReference type="SUPFAM" id="SSF159133">
    <property type="entry name" value="EutN/CcmL-like"/>
    <property type="match status" value="1"/>
</dbReference>
<dbReference type="AlphaFoldDB" id="A0A1M4VDQ2"/>
<dbReference type="GO" id="GO:0031470">
    <property type="term" value="C:carboxysome"/>
    <property type="evidence" value="ECO:0007669"/>
    <property type="project" value="UniProtKB-SubCell"/>
</dbReference>
<dbReference type="CDD" id="cd01614">
    <property type="entry name" value="EutN_CcmL"/>
    <property type="match status" value="1"/>
</dbReference>
<evidence type="ECO:0000256" key="3">
    <source>
        <dbReference type="ARBA" id="ARBA00024446"/>
    </source>
</evidence>
<dbReference type="Pfam" id="PF03319">
    <property type="entry name" value="EutN_CcmL"/>
    <property type="match status" value="1"/>
</dbReference>
<dbReference type="RefSeq" id="WP_072849848.1">
    <property type="nucleotide sequence ID" value="NZ_FQVI01000004.1"/>
</dbReference>
<keyword evidence="5" id="KW-1185">Reference proteome</keyword>
<protein>
    <submittedName>
        <fullName evidence="4">Ethanolamine utilization protein EutN</fullName>
    </submittedName>
</protein>
<keyword evidence="2" id="KW-1282">Carboxysome</keyword>
<organism evidence="4 5">
    <name type="scientific">Lactonifactor longoviformis DSM 17459</name>
    <dbReference type="NCBI Taxonomy" id="1122155"/>
    <lineage>
        <taxon>Bacteria</taxon>
        <taxon>Bacillati</taxon>
        <taxon>Bacillota</taxon>
        <taxon>Clostridia</taxon>
        <taxon>Eubacteriales</taxon>
        <taxon>Clostridiaceae</taxon>
        <taxon>Lactonifactor</taxon>
    </lineage>
</organism>
<gene>
    <name evidence="4" type="ORF">SAMN02745158_01177</name>
</gene>